<accession>A0A8A1LVS2</accession>
<protein>
    <recommendedName>
        <fullName evidence="3">C2H2-type domain-containing protein</fullName>
    </recommendedName>
</protein>
<dbReference type="OrthoDB" id="4175362at2759"/>
<dbReference type="EMBL" id="CP069109">
    <property type="protein sequence ID" value="QSS58019.1"/>
    <property type="molecule type" value="Genomic_DNA"/>
</dbReference>
<name>A0A8A1LVS2_AJECA</name>
<evidence type="ECO:0000313" key="2">
    <source>
        <dbReference type="Proteomes" id="UP000663671"/>
    </source>
</evidence>
<gene>
    <name evidence="1" type="ORF">I7I51_07438</name>
</gene>
<evidence type="ECO:0000313" key="1">
    <source>
        <dbReference type="EMBL" id="QSS58019.1"/>
    </source>
</evidence>
<dbReference type="VEuPathDB" id="FungiDB:I7I51_07438"/>
<sequence length="395" mass="45281">MCSICGGFLDNENNLRMVRVTSHLQIIDGSDLLMSLQQHKRSHEPRNLECFGCDYTFASFSAMLLHLESGTCASGVDVDYIDELAFECYQSPKYSDNVNDDFPFFSFTISKEVIRMSKLHNNDPDLKSLRMLKDTRPFEAVELSRIKMRMHERKIISHHDYEPNDYRLLHSKITEIVSRFIENSSLANWPFSQGFWRWWGFQRYNKCSRLLPEDPHVSCWATKQLIYDLSHRGTQGSFELASSRVKSATQIIHFIQNSVAAMANNQALLSYLMVAPPALPIQNTNKTPNTTNPNYSWGDINNVGQWAGFTYAHIMQRYGTLLQQAQIESEPMPNSPPQPINTEPMFALRFNTYIQSRLRRALRAGFQPLAPQLANLHLTPITVDIGDAATIIDNY</sequence>
<organism evidence="1 2">
    <name type="scientific">Ajellomyces capsulatus</name>
    <name type="common">Darling's disease fungus</name>
    <name type="synonym">Histoplasma capsulatum</name>
    <dbReference type="NCBI Taxonomy" id="5037"/>
    <lineage>
        <taxon>Eukaryota</taxon>
        <taxon>Fungi</taxon>
        <taxon>Dikarya</taxon>
        <taxon>Ascomycota</taxon>
        <taxon>Pezizomycotina</taxon>
        <taxon>Eurotiomycetes</taxon>
        <taxon>Eurotiomycetidae</taxon>
        <taxon>Onygenales</taxon>
        <taxon>Ajellomycetaceae</taxon>
        <taxon>Histoplasma</taxon>
    </lineage>
</organism>
<proteinExistence type="predicted"/>
<reference evidence="1" key="1">
    <citation type="submission" date="2021-01" db="EMBL/GenBank/DDBJ databases">
        <title>Chromosome-level genome assembly of a human fungal pathogen reveals clustering of transcriptionally co-regulated genes.</title>
        <authorList>
            <person name="Voorhies M."/>
            <person name="Cohen S."/>
            <person name="Shea T.P."/>
            <person name="Petrus S."/>
            <person name="Munoz J.F."/>
            <person name="Poplawski S."/>
            <person name="Goldman W.E."/>
            <person name="Michael T."/>
            <person name="Cuomo C.A."/>
            <person name="Sil A."/>
            <person name="Beyhan S."/>
        </authorList>
    </citation>
    <scope>NUCLEOTIDE SEQUENCE</scope>
    <source>
        <strain evidence="1">WU24</strain>
    </source>
</reference>
<dbReference type="Proteomes" id="UP000663671">
    <property type="component" value="Chromosome 2"/>
</dbReference>
<dbReference type="AlphaFoldDB" id="A0A8A1LVS2"/>
<evidence type="ECO:0008006" key="3">
    <source>
        <dbReference type="Google" id="ProtNLM"/>
    </source>
</evidence>